<dbReference type="Proteomes" id="UP000255303">
    <property type="component" value="Unassembled WGS sequence"/>
</dbReference>
<evidence type="ECO:0000313" key="1">
    <source>
        <dbReference type="EMBL" id="SUD53206.1"/>
    </source>
</evidence>
<sequence length="471" mass="53200">MNQNITNETILTALNEFPLLKDMLIEVAEATQAPLELVLASALSTISLLCQPLIDVERPGKMIGPVSLMVISIAQSGERKSTVESMFMGAVRVFVINAIKAHEKELLVWRIKSEAWEARKRKIIKEMSDHPETDPAYKHFENELILHHELKPERPRAFNPIYEDATTAALLKGMRLDCPWAALMSSEGISALKGVFNDFGKINALWTGSTIDVARATVEGCSLNDARLTIGIMIQPQILKEYLEGKGDRARSVGLLSRALVFNPESTQGKRFINKRPINKEVIARYQSRANQLLEKSIQRLRNITEEKEIIKFSSSAAEYWTESYNNIEYELQKGGKYERSKDHASKLSENIARVAALLHYFELGNGIISLAELKSAEKIVLECSKTFRNEFTFMPNIISDAETLHAWLQSNCKHSPLFNWVEKNTVLYKGPGKFRTISKLNPLLDCLEAQGKITVDYTKKPVRIILKHNS</sequence>
<organism evidence="1 2">
    <name type="scientific">Ectopseudomonas oleovorans</name>
    <name type="common">Pseudomonas oleovorans</name>
    <dbReference type="NCBI Taxonomy" id="301"/>
    <lineage>
        <taxon>Bacteria</taxon>
        <taxon>Pseudomonadati</taxon>
        <taxon>Pseudomonadota</taxon>
        <taxon>Gammaproteobacteria</taxon>
        <taxon>Pseudomonadales</taxon>
        <taxon>Pseudomonadaceae</taxon>
        <taxon>Ectopseudomonas</taxon>
    </lineage>
</organism>
<reference evidence="1 2" key="1">
    <citation type="submission" date="2018-06" db="EMBL/GenBank/DDBJ databases">
        <authorList>
            <consortium name="Pathogen Informatics"/>
            <person name="Doyle S."/>
        </authorList>
    </citation>
    <scope>NUCLEOTIDE SEQUENCE [LARGE SCALE GENOMIC DNA]</scope>
    <source>
        <strain evidence="1 2">NCTC10692</strain>
    </source>
</reference>
<dbReference type="RefSeq" id="WP_074859153.1">
    <property type="nucleotide sequence ID" value="NZ_FNZC01000036.1"/>
</dbReference>
<dbReference type="AlphaFoldDB" id="A0A379JXX7"/>
<evidence type="ECO:0008006" key="3">
    <source>
        <dbReference type="Google" id="ProtNLM"/>
    </source>
</evidence>
<gene>
    <name evidence="1" type="ORF">NCTC10692_03720</name>
</gene>
<dbReference type="Pfam" id="PF13148">
    <property type="entry name" value="DUF3987"/>
    <property type="match status" value="1"/>
</dbReference>
<proteinExistence type="predicted"/>
<protein>
    <recommendedName>
        <fullName evidence="3">DUF3987 domain-containing protein</fullName>
    </recommendedName>
</protein>
<dbReference type="EMBL" id="UGUV01000002">
    <property type="protein sequence ID" value="SUD53206.1"/>
    <property type="molecule type" value="Genomic_DNA"/>
</dbReference>
<name>A0A379JXX7_ECTOL</name>
<accession>A0A379JXX7</accession>
<dbReference type="InterPro" id="IPR025048">
    <property type="entry name" value="DUF3987"/>
</dbReference>
<evidence type="ECO:0000313" key="2">
    <source>
        <dbReference type="Proteomes" id="UP000255303"/>
    </source>
</evidence>